<evidence type="ECO:0000256" key="3">
    <source>
        <dbReference type="SAM" id="SignalP"/>
    </source>
</evidence>
<dbReference type="CDD" id="cd08502">
    <property type="entry name" value="PBP2_NikA_DppA_OppA_like_16"/>
    <property type="match status" value="1"/>
</dbReference>
<dbReference type="RefSeq" id="WP_007038417.1">
    <property type="nucleotide sequence ID" value="NZ_CABKUK010000002.1"/>
</dbReference>
<dbReference type="GO" id="GO:1904680">
    <property type="term" value="F:peptide transmembrane transporter activity"/>
    <property type="evidence" value="ECO:0007669"/>
    <property type="project" value="TreeGrafter"/>
</dbReference>
<dbReference type="InterPro" id="IPR030678">
    <property type="entry name" value="Peptide/Ni-bd"/>
</dbReference>
<dbReference type="Pfam" id="PF00496">
    <property type="entry name" value="SBP_bac_5"/>
    <property type="match status" value="1"/>
</dbReference>
<dbReference type="KEGG" id="cbol:CGC65_07620"/>
<dbReference type="PIRSF" id="PIRSF002741">
    <property type="entry name" value="MppA"/>
    <property type="match status" value="1"/>
</dbReference>
<dbReference type="GO" id="GO:0015833">
    <property type="term" value="P:peptide transport"/>
    <property type="evidence" value="ECO:0007669"/>
    <property type="project" value="TreeGrafter"/>
</dbReference>
<feature type="signal peptide" evidence="3">
    <location>
        <begin position="1"/>
        <end position="23"/>
    </location>
</feature>
<reference evidence="4 5" key="1">
    <citation type="submission" date="2018-08" db="EMBL/GenBank/DDBJ databases">
        <title>A genome reference for cultivated species of the human gut microbiota.</title>
        <authorList>
            <person name="Zou Y."/>
            <person name="Xue W."/>
            <person name="Luo G."/>
        </authorList>
    </citation>
    <scope>NUCLEOTIDE SEQUENCE [LARGE SCALE GENOMIC DNA]</scope>
    <source>
        <strain evidence="4 5">AF14-18</strain>
    </source>
</reference>
<dbReference type="SUPFAM" id="SSF53850">
    <property type="entry name" value="Periplasmic binding protein-like II"/>
    <property type="match status" value="1"/>
</dbReference>
<sequence>MKHRKWFRLLALALSAVMLTACGQSGGAKEEATSAVAGDTAKGTGNTQGTETAQGTGETEYKTELNVAITANPPTLDVHGVNSNIVGGIGTHIYEPLFAMDANYEPAGVLADSYTVSEDGKVYTIKLRQGVKFHNGQEMTADDVVASMSRWLELSGKAKALLEGTVFEKADDYTITMTLPEAYADAMTVVAASIQFPAVYPKSVIDSAGTEGITEYIGTGPYKLDEWKQDQYIHLVKYEDYAQPAGVSSGFTGEKLAATPDIYFRVVTDDSTRVAGVQTGQYDIAEEMPQERYQELSGDSSLKFYVKTAGTINLFFNTTKGIMTNEQMRQAIMACLNCDDIMLASYGDPNLYVLNPGWCNPDDAMWGSDAGSEYYNQNNIEKAKELLTEAGYNNEEIVLVTTPDYGEMYNATLVVQAELQSAGINAVVESYDFATFMEHRANPDQFSLYITSNRYNLNPVQLSVLTKDWAGLDRPEVDQGISAIRMAASAEESSEKWDDLQEFLYEYGAASVLGHYSGLMATGAGVEGFNFFDFPLYWNVKVPV</sequence>
<name>A0A412YYQ8_9FIRM</name>
<dbReference type="GeneID" id="23116776"/>
<gene>
    <name evidence="4" type="ORF">DWW02_22785</name>
</gene>
<protein>
    <submittedName>
        <fullName evidence="4">ABC transporter substrate-binding protein</fullName>
    </submittedName>
</protein>
<feature type="region of interest" description="Disordered" evidence="2">
    <location>
        <begin position="33"/>
        <end position="59"/>
    </location>
</feature>
<dbReference type="EMBL" id="QRZM01000012">
    <property type="protein sequence ID" value="RGV72834.1"/>
    <property type="molecule type" value="Genomic_DNA"/>
</dbReference>
<dbReference type="Gene3D" id="3.90.76.10">
    <property type="entry name" value="Dipeptide-binding Protein, Domain 1"/>
    <property type="match status" value="1"/>
</dbReference>
<dbReference type="Proteomes" id="UP000284543">
    <property type="component" value="Unassembled WGS sequence"/>
</dbReference>
<dbReference type="GO" id="GO:0043190">
    <property type="term" value="C:ATP-binding cassette (ABC) transporter complex"/>
    <property type="evidence" value="ECO:0007669"/>
    <property type="project" value="InterPro"/>
</dbReference>
<dbReference type="Gene3D" id="3.10.105.10">
    <property type="entry name" value="Dipeptide-binding Protein, Domain 3"/>
    <property type="match status" value="1"/>
</dbReference>
<feature type="chain" id="PRO_5043613259" evidence="3">
    <location>
        <begin position="24"/>
        <end position="544"/>
    </location>
</feature>
<dbReference type="InterPro" id="IPR000914">
    <property type="entry name" value="SBP_5_dom"/>
</dbReference>
<dbReference type="PROSITE" id="PS51257">
    <property type="entry name" value="PROKAR_LIPOPROTEIN"/>
    <property type="match status" value="1"/>
</dbReference>
<proteinExistence type="predicted"/>
<evidence type="ECO:0000256" key="1">
    <source>
        <dbReference type="ARBA" id="ARBA00022729"/>
    </source>
</evidence>
<dbReference type="Gene3D" id="3.40.190.10">
    <property type="entry name" value="Periplasmic binding protein-like II"/>
    <property type="match status" value="1"/>
</dbReference>
<dbReference type="PANTHER" id="PTHR30290:SF38">
    <property type="entry name" value="D,D-DIPEPTIDE-BINDING PERIPLASMIC PROTEIN DDPA-RELATED"/>
    <property type="match status" value="1"/>
</dbReference>
<keyword evidence="1 3" id="KW-0732">Signal</keyword>
<accession>A0A412YYQ8</accession>
<dbReference type="InterPro" id="IPR039424">
    <property type="entry name" value="SBP_5"/>
</dbReference>
<evidence type="ECO:0000313" key="5">
    <source>
        <dbReference type="Proteomes" id="UP000284543"/>
    </source>
</evidence>
<feature type="compositionally biased region" description="Low complexity" evidence="2">
    <location>
        <begin position="43"/>
        <end position="58"/>
    </location>
</feature>
<organism evidence="4 5">
    <name type="scientific">Enterocloster bolteae</name>
    <dbReference type="NCBI Taxonomy" id="208479"/>
    <lineage>
        <taxon>Bacteria</taxon>
        <taxon>Bacillati</taxon>
        <taxon>Bacillota</taxon>
        <taxon>Clostridia</taxon>
        <taxon>Lachnospirales</taxon>
        <taxon>Lachnospiraceae</taxon>
        <taxon>Enterocloster</taxon>
    </lineage>
</organism>
<evidence type="ECO:0000256" key="2">
    <source>
        <dbReference type="SAM" id="MobiDB-lite"/>
    </source>
</evidence>
<dbReference type="GO" id="GO:0042597">
    <property type="term" value="C:periplasmic space"/>
    <property type="evidence" value="ECO:0007669"/>
    <property type="project" value="UniProtKB-ARBA"/>
</dbReference>
<dbReference type="AlphaFoldDB" id="A0A412YYQ8"/>
<dbReference type="PANTHER" id="PTHR30290">
    <property type="entry name" value="PERIPLASMIC BINDING COMPONENT OF ABC TRANSPORTER"/>
    <property type="match status" value="1"/>
</dbReference>
<comment type="caution">
    <text evidence="4">The sequence shown here is derived from an EMBL/GenBank/DDBJ whole genome shotgun (WGS) entry which is preliminary data.</text>
</comment>
<evidence type="ECO:0000313" key="4">
    <source>
        <dbReference type="EMBL" id="RGV72834.1"/>
    </source>
</evidence>